<dbReference type="InterPro" id="IPR043717">
    <property type="entry name" value="DUF5658"/>
</dbReference>
<name>A0A402CQQ7_9BACT</name>
<accession>A0A402CQQ7</accession>
<keyword evidence="3" id="KW-1185">Reference proteome</keyword>
<dbReference type="Pfam" id="PF18902">
    <property type="entry name" value="DUF5658"/>
    <property type="match status" value="1"/>
</dbReference>
<sequence>MALFKSLFAWDSLAIFILCTADMLSTLYWVNAHVATEANPYMNFWLQKSDAAFCIAKMMSYVPLLLVAAYYRPQRPRFIRVSLRGALALYIALYVFGIAAQTFLTV</sequence>
<evidence type="ECO:0000313" key="3">
    <source>
        <dbReference type="Proteomes" id="UP000287394"/>
    </source>
</evidence>
<proteinExistence type="predicted"/>
<evidence type="ECO:0000313" key="2">
    <source>
        <dbReference type="EMBL" id="BDI34355.1"/>
    </source>
</evidence>
<protein>
    <recommendedName>
        <fullName evidence="1">DUF5658 domain-containing protein</fullName>
    </recommendedName>
</protein>
<feature type="domain" description="DUF5658" evidence="1">
    <location>
        <begin position="13"/>
        <end position="96"/>
    </location>
</feature>
<reference evidence="2 3" key="1">
    <citation type="journal article" date="2019" name="Int. J. Syst. Evol. Microbiol.">
        <title>Capsulimonas corticalis gen. nov., sp. nov., an aerobic capsulated bacterium, of a novel bacterial order, Capsulimonadales ord. nov., of the class Armatimonadia of the phylum Armatimonadetes.</title>
        <authorList>
            <person name="Li J."/>
            <person name="Kudo C."/>
            <person name="Tonouchi A."/>
        </authorList>
    </citation>
    <scope>NUCLEOTIDE SEQUENCE [LARGE SCALE GENOMIC DNA]</scope>
    <source>
        <strain evidence="2 3">AX-7</strain>
    </source>
</reference>
<organism evidence="2 3">
    <name type="scientific">Capsulimonas corticalis</name>
    <dbReference type="NCBI Taxonomy" id="2219043"/>
    <lineage>
        <taxon>Bacteria</taxon>
        <taxon>Bacillati</taxon>
        <taxon>Armatimonadota</taxon>
        <taxon>Armatimonadia</taxon>
        <taxon>Capsulimonadales</taxon>
        <taxon>Capsulimonadaceae</taxon>
        <taxon>Capsulimonas</taxon>
    </lineage>
</organism>
<gene>
    <name evidence="2" type="ORF">CCAX7_64060</name>
</gene>
<dbReference type="EMBL" id="AP025739">
    <property type="protein sequence ID" value="BDI34355.1"/>
    <property type="molecule type" value="Genomic_DNA"/>
</dbReference>
<dbReference type="RefSeq" id="WP_119319726.1">
    <property type="nucleotide sequence ID" value="NZ_AP025739.1"/>
</dbReference>
<evidence type="ECO:0000259" key="1">
    <source>
        <dbReference type="Pfam" id="PF18902"/>
    </source>
</evidence>
<dbReference type="AlphaFoldDB" id="A0A402CQQ7"/>
<dbReference type="Proteomes" id="UP000287394">
    <property type="component" value="Chromosome"/>
</dbReference>
<dbReference type="KEGG" id="ccot:CCAX7_64060"/>